<reference evidence="3 4" key="1">
    <citation type="submission" date="2019-11" db="EMBL/GenBank/DDBJ databases">
        <title>Venturia inaequalis Genome Resource.</title>
        <authorList>
            <person name="Lichtner F.J."/>
        </authorList>
    </citation>
    <scope>NUCLEOTIDE SEQUENCE [LARGE SCALE GENOMIC DNA]</scope>
    <source>
        <strain evidence="3">Bline_iso_100314</strain>
    </source>
</reference>
<feature type="compositionally biased region" description="Pro residues" evidence="2">
    <location>
        <begin position="488"/>
        <end position="498"/>
    </location>
</feature>
<dbReference type="Proteomes" id="UP000433883">
    <property type="component" value="Unassembled WGS sequence"/>
</dbReference>
<accession>A0A8H3UDD3</accession>
<name>A0A8H3UDD3_VENIN</name>
<feature type="region of interest" description="Disordered" evidence="2">
    <location>
        <begin position="1"/>
        <end position="56"/>
    </location>
</feature>
<sequence length="1103" mass="117311">MDASPTGPNGNGPGLPHLLLHNHSHDDSHHPQQGQTGVWTNPNPPLPRGRAPKDPDAVVTKYDCANLQELESKLKEYLDNPPAAEEHCSAELTLWAGASFLVNIPTGDRQPSHTRPADAGMLQPVVDALHATTGGPVPPPPPVLYGAAAGPARVTQETLSILDALQPMPDPKDTMKRQRAISKVCIAAISKVDGFRYSFHNNWKSGEDNAYRFSYYCNDSLLNKDRVANGKAGSSGRRATKPVYDCKGILAIKFSVIRQCVDVCYRHIRCHETYEERAPPPRRDAKRRAEWEIVKNPRYIQRPASIEKTPAPPKKKRVKKTQPEPQTTAENDLRVESMKSLLELMRRDEPPPPIDPMSAANGAGPSGPSSAGANRQRAPVRRPTVKACAICQSRKYSRQSAMASTLTSANEDLQRELDQARNKLADAEKRAFELQSNLTETNKQMDQLRTENTRLKAVAQASISLKNTNHERRNNNQQQTAKPKQPVTIPPPPQPPGFHPHTQYPAPTNQMYHGQPTPSQAAHRAPAYSPNNRQTPSWNVLVPEPDSASYNDASYFGIPAQFTNSNGAKCYTDAQVSFSPIIKQDRVTQTCLWAGGVQSLYCPSMKLSAIATGTHTISYSAADGYVPFPVTSFVVNTAMSTVTTTSTSYTTMTEPAVTSSTTSTVSIPAATNTVFTTIYVDAGTQYATDTVTITQTQTQAVDRTSTVTSDYTSTVIANATQTVYQNNTSACSAASTVTSVSTSTQSGATYTVGSNTTSTTTSVDVVTSTLIHIASSSTVVPVVSSTMVPVTSSTMVAVLTQSTSVVSYMSPTATTVTSSDTVTVVIGSTTSVISGSASSMANNTSTLSSASTSTVTIGGNGTSTSLTSSSSSSSVASITSSSSSSLSSSSTSSSSSPSSTATITARRSRLVRRKSRVDTDPRVHPREIMGVSHPKMLLDMKDERDCPDGCTGWGGPASTFAGADTFIFTSTETDTIQPTIYQIFSTTATVGAITVYSTISATATPVTATDTVTYTVTEITYVTADGESDVTSTNTVYETSYSTTTTTLTSNAPCDTTSTSATTALSTATTTMPTDTVSVTSTATTTVASTSTSYVSSTTITVT</sequence>
<feature type="compositionally biased region" description="Polar residues" evidence="2">
    <location>
        <begin position="32"/>
        <end position="41"/>
    </location>
</feature>
<feature type="compositionally biased region" description="Low complexity" evidence="2">
    <location>
        <begin position="358"/>
        <end position="374"/>
    </location>
</feature>
<organism evidence="3 4">
    <name type="scientific">Venturia inaequalis</name>
    <name type="common">Apple scab fungus</name>
    <dbReference type="NCBI Taxonomy" id="5025"/>
    <lineage>
        <taxon>Eukaryota</taxon>
        <taxon>Fungi</taxon>
        <taxon>Dikarya</taxon>
        <taxon>Ascomycota</taxon>
        <taxon>Pezizomycotina</taxon>
        <taxon>Dothideomycetes</taxon>
        <taxon>Pleosporomycetidae</taxon>
        <taxon>Venturiales</taxon>
        <taxon>Venturiaceae</taxon>
        <taxon>Venturia</taxon>
    </lineage>
</organism>
<evidence type="ECO:0000313" key="3">
    <source>
        <dbReference type="EMBL" id="KAE9967416.1"/>
    </source>
</evidence>
<feature type="region of interest" description="Disordered" evidence="2">
    <location>
        <begin position="301"/>
        <end position="381"/>
    </location>
</feature>
<evidence type="ECO:0000256" key="1">
    <source>
        <dbReference type="SAM" id="Coils"/>
    </source>
</evidence>
<feature type="coiled-coil region" evidence="1">
    <location>
        <begin position="403"/>
        <end position="458"/>
    </location>
</feature>
<evidence type="ECO:0000313" key="4">
    <source>
        <dbReference type="Proteomes" id="UP000433883"/>
    </source>
</evidence>
<proteinExistence type="predicted"/>
<dbReference type="EMBL" id="WNWQ01000469">
    <property type="protein sequence ID" value="KAE9967416.1"/>
    <property type="molecule type" value="Genomic_DNA"/>
</dbReference>
<feature type="compositionally biased region" description="Low complexity" evidence="2">
    <location>
        <begin position="835"/>
        <end position="904"/>
    </location>
</feature>
<keyword evidence="1" id="KW-0175">Coiled coil</keyword>
<feature type="compositionally biased region" description="Basic residues" evidence="2">
    <location>
        <begin position="906"/>
        <end position="915"/>
    </location>
</feature>
<protein>
    <submittedName>
        <fullName evidence="3">Uncharacterized protein</fullName>
    </submittedName>
</protein>
<feature type="compositionally biased region" description="Polar residues" evidence="2">
    <location>
        <begin position="505"/>
        <end position="520"/>
    </location>
</feature>
<gene>
    <name evidence="3" type="ORF">BLS_006376</name>
</gene>
<evidence type="ECO:0000256" key="2">
    <source>
        <dbReference type="SAM" id="MobiDB-lite"/>
    </source>
</evidence>
<feature type="region of interest" description="Disordered" evidence="2">
    <location>
        <begin position="835"/>
        <end position="920"/>
    </location>
</feature>
<comment type="caution">
    <text evidence="3">The sequence shown here is derived from an EMBL/GenBank/DDBJ whole genome shotgun (WGS) entry which is preliminary data.</text>
</comment>
<feature type="region of interest" description="Disordered" evidence="2">
    <location>
        <begin position="463"/>
        <end position="534"/>
    </location>
</feature>
<dbReference type="AlphaFoldDB" id="A0A8H3UDD3"/>